<proteinExistence type="predicted"/>
<dbReference type="Proteomes" id="UP001054945">
    <property type="component" value="Unassembled WGS sequence"/>
</dbReference>
<evidence type="ECO:0000313" key="2">
    <source>
        <dbReference type="EMBL" id="GIX71345.1"/>
    </source>
</evidence>
<accession>A0AAV4MHM5</accession>
<name>A0AAV4MHM5_CAEEX</name>
<comment type="caution">
    <text evidence="2">The sequence shown here is derived from an EMBL/GenBank/DDBJ whole genome shotgun (WGS) entry which is preliminary data.</text>
</comment>
<evidence type="ECO:0000256" key="1">
    <source>
        <dbReference type="SAM" id="SignalP"/>
    </source>
</evidence>
<sequence>MVFRPFFLFFLSFLPNDNSATNKNFDSAGPLMQAVTFNTPNYQQSVDLGKGLGGEGCIIKSPFSHHCRIAGSFGNDDFLCKRFGNVSKCRRGFQLEKSLVSSSSANYRSWKKKKRGDV</sequence>
<dbReference type="EMBL" id="BPLR01002215">
    <property type="protein sequence ID" value="GIX71345.1"/>
    <property type="molecule type" value="Genomic_DNA"/>
</dbReference>
<keyword evidence="3" id="KW-1185">Reference proteome</keyword>
<gene>
    <name evidence="2" type="ORF">CEXT_183751</name>
</gene>
<organism evidence="2 3">
    <name type="scientific">Caerostris extrusa</name>
    <name type="common">Bark spider</name>
    <name type="synonym">Caerostris bankana</name>
    <dbReference type="NCBI Taxonomy" id="172846"/>
    <lineage>
        <taxon>Eukaryota</taxon>
        <taxon>Metazoa</taxon>
        <taxon>Ecdysozoa</taxon>
        <taxon>Arthropoda</taxon>
        <taxon>Chelicerata</taxon>
        <taxon>Arachnida</taxon>
        <taxon>Araneae</taxon>
        <taxon>Araneomorphae</taxon>
        <taxon>Entelegynae</taxon>
        <taxon>Araneoidea</taxon>
        <taxon>Araneidae</taxon>
        <taxon>Caerostris</taxon>
    </lineage>
</organism>
<reference evidence="2 3" key="1">
    <citation type="submission" date="2021-06" db="EMBL/GenBank/DDBJ databases">
        <title>Caerostris extrusa draft genome.</title>
        <authorList>
            <person name="Kono N."/>
            <person name="Arakawa K."/>
        </authorList>
    </citation>
    <scope>NUCLEOTIDE SEQUENCE [LARGE SCALE GENOMIC DNA]</scope>
</reference>
<feature type="chain" id="PRO_5043786260" evidence="1">
    <location>
        <begin position="21"/>
        <end position="118"/>
    </location>
</feature>
<keyword evidence="1" id="KW-0732">Signal</keyword>
<evidence type="ECO:0000313" key="3">
    <source>
        <dbReference type="Proteomes" id="UP001054945"/>
    </source>
</evidence>
<protein>
    <submittedName>
        <fullName evidence="2">Uncharacterized protein</fullName>
    </submittedName>
</protein>
<feature type="signal peptide" evidence="1">
    <location>
        <begin position="1"/>
        <end position="20"/>
    </location>
</feature>
<dbReference type="AlphaFoldDB" id="A0AAV4MHM5"/>